<keyword evidence="1" id="KW-0812">Transmembrane</keyword>
<keyword evidence="1" id="KW-1133">Transmembrane helix</keyword>
<sequence length="174" mass="19712">MLRSYIRLAMFALGLLVAVQVPGFIHDYQLRVDAHRVEAGKALDGFRETATRFFDGDLNALLAHYRGSADPVFQRDADSVEVLIRRAKLFDTEWKVLQAPWYARAWHILLRPNNELLQETLDKYDYRLTLTPESIAWGLCGGLLAAWTGEMLLLLAGALAGLGGYRRAARRHWG</sequence>
<evidence type="ECO:0000256" key="1">
    <source>
        <dbReference type="SAM" id="Phobius"/>
    </source>
</evidence>
<dbReference type="PIRSF" id="PIRSF029393">
    <property type="entry name" value="UCP029393"/>
    <property type="match status" value="1"/>
</dbReference>
<gene>
    <name evidence="2" type="ORF">JFY56_21190</name>
</gene>
<protein>
    <submittedName>
        <fullName evidence="2">DUF2937 family protein</fullName>
    </submittedName>
</protein>
<dbReference type="Proteomes" id="UP000669060">
    <property type="component" value="Unassembled WGS sequence"/>
</dbReference>
<dbReference type="InterPro" id="IPR022584">
    <property type="entry name" value="DUF2937"/>
</dbReference>
<dbReference type="InterPro" id="IPR016917">
    <property type="entry name" value="UCP029393"/>
</dbReference>
<organism evidence="2 3">
    <name type="scientific">Pseudomonas schmalbachii</name>
    <dbReference type="NCBI Taxonomy" id="2816993"/>
    <lineage>
        <taxon>Bacteria</taxon>
        <taxon>Pseudomonadati</taxon>
        <taxon>Pseudomonadota</taxon>
        <taxon>Gammaproteobacteria</taxon>
        <taxon>Pseudomonadales</taxon>
        <taxon>Pseudomonadaceae</taxon>
        <taxon>Pseudomonas</taxon>
    </lineage>
</organism>
<feature type="transmembrane region" description="Helical" evidence="1">
    <location>
        <begin position="135"/>
        <end position="162"/>
    </location>
</feature>
<reference evidence="2 3" key="1">
    <citation type="submission" date="2020-12" db="EMBL/GenBank/DDBJ databases">
        <title>Pseudomonas schmalbachii sp. nov. isolated from millipede gut.</title>
        <authorList>
            <person name="Shelomi M."/>
        </authorList>
    </citation>
    <scope>NUCLEOTIDE SEQUENCE [LARGE SCALE GENOMIC DNA]</scope>
    <source>
        <strain evidence="2 3">Milli4</strain>
    </source>
</reference>
<keyword evidence="1" id="KW-0472">Membrane</keyword>
<proteinExistence type="predicted"/>
<dbReference type="EMBL" id="JAELYA010000009">
    <property type="protein sequence ID" value="MBO3277737.1"/>
    <property type="molecule type" value="Genomic_DNA"/>
</dbReference>
<dbReference type="Pfam" id="PF11157">
    <property type="entry name" value="DUF2937"/>
    <property type="match status" value="1"/>
</dbReference>
<comment type="caution">
    <text evidence="2">The sequence shown here is derived from an EMBL/GenBank/DDBJ whole genome shotgun (WGS) entry which is preliminary data.</text>
</comment>
<accession>A0ABS3TVP2</accession>
<keyword evidence="3" id="KW-1185">Reference proteome</keyword>
<evidence type="ECO:0000313" key="3">
    <source>
        <dbReference type="Proteomes" id="UP000669060"/>
    </source>
</evidence>
<evidence type="ECO:0000313" key="2">
    <source>
        <dbReference type="EMBL" id="MBO3277737.1"/>
    </source>
</evidence>
<name>A0ABS3TVP2_9PSED</name>
<dbReference type="RefSeq" id="WP_208316123.1">
    <property type="nucleotide sequence ID" value="NZ_JAELYA010000009.1"/>
</dbReference>